<dbReference type="Pfam" id="PF01757">
    <property type="entry name" value="Acyl_transf_3"/>
    <property type="match status" value="1"/>
</dbReference>
<feature type="transmembrane region" description="Helical" evidence="1">
    <location>
        <begin position="139"/>
        <end position="162"/>
    </location>
</feature>
<keyword evidence="1" id="KW-1133">Transmembrane helix</keyword>
<proteinExistence type="predicted"/>
<gene>
    <name evidence="3" type="ORF">HHL15_09050</name>
</gene>
<organism evidence="3 4">
    <name type="scientific">Zoogloea dura</name>
    <dbReference type="NCBI Taxonomy" id="2728840"/>
    <lineage>
        <taxon>Bacteria</taxon>
        <taxon>Pseudomonadati</taxon>
        <taxon>Pseudomonadota</taxon>
        <taxon>Betaproteobacteria</taxon>
        <taxon>Rhodocyclales</taxon>
        <taxon>Zoogloeaceae</taxon>
        <taxon>Zoogloea</taxon>
    </lineage>
</organism>
<accession>A0A848G4G4</accession>
<dbReference type="RefSeq" id="WP_169145427.1">
    <property type="nucleotide sequence ID" value="NZ_JABBGA010000005.1"/>
</dbReference>
<feature type="transmembrane region" description="Helical" evidence="1">
    <location>
        <begin position="284"/>
        <end position="304"/>
    </location>
</feature>
<evidence type="ECO:0000259" key="2">
    <source>
        <dbReference type="Pfam" id="PF01757"/>
    </source>
</evidence>
<dbReference type="GO" id="GO:0009103">
    <property type="term" value="P:lipopolysaccharide biosynthetic process"/>
    <property type="evidence" value="ECO:0007669"/>
    <property type="project" value="TreeGrafter"/>
</dbReference>
<feature type="transmembrane region" description="Helical" evidence="1">
    <location>
        <begin position="324"/>
        <end position="346"/>
    </location>
</feature>
<protein>
    <submittedName>
        <fullName evidence="3">Acyltransferase</fullName>
    </submittedName>
</protein>
<sequence length="366" mass="40067">MKALSLTPVGTAKRLDSLDLLRFFAAASVLLYHYTFIGPLQGFWPKTLFLPLAHWGDLGVDLFFVISGFVITLTSENRGPGAFLSARATRLFPAFLVCSAITASMAITLPGISAAEILPRWLASLTYFPRAFGVEPLSSVYWTLAIEVQFYGLVTLLLAVGWWKRHGDLILWSWLLISFATQYLHREPLLAEVLITEYAGHFCAGMILYRIHAGQPPRFATPALLLAFSLMSKHIQHIDEWLGGSYQVLFPPLGILLAAPAIACIVLVAARASALPPGPIARGAALLGAMSYPLYLVHADLGFWSHAIFERKWFGRYPGLADTITYPLMALGASTLSILLAALVAARVEPCLQARMKARITAHAPH</sequence>
<dbReference type="GO" id="GO:0016747">
    <property type="term" value="F:acyltransferase activity, transferring groups other than amino-acyl groups"/>
    <property type="evidence" value="ECO:0007669"/>
    <property type="project" value="InterPro"/>
</dbReference>
<dbReference type="Proteomes" id="UP000580043">
    <property type="component" value="Unassembled WGS sequence"/>
</dbReference>
<evidence type="ECO:0000256" key="1">
    <source>
        <dbReference type="SAM" id="Phobius"/>
    </source>
</evidence>
<dbReference type="GO" id="GO:0016020">
    <property type="term" value="C:membrane"/>
    <property type="evidence" value="ECO:0007669"/>
    <property type="project" value="TreeGrafter"/>
</dbReference>
<dbReference type="AlphaFoldDB" id="A0A848G4G4"/>
<feature type="transmembrane region" description="Helical" evidence="1">
    <location>
        <begin position="249"/>
        <end position="272"/>
    </location>
</feature>
<keyword evidence="4" id="KW-1185">Reference proteome</keyword>
<keyword evidence="1" id="KW-0812">Transmembrane</keyword>
<evidence type="ECO:0000313" key="4">
    <source>
        <dbReference type="Proteomes" id="UP000580043"/>
    </source>
</evidence>
<feature type="transmembrane region" description="Helical" evidence="1">
    <location>
        <begin position="94"/>
        <end position="119"/>
    </location>
</feature>
<dbReference type="EMBL" id="JABBGA010000005">
    <property type="protein sequence ID" value="NML25886.1"/>
    <property type="molecule type" value="Genomic_DNA"/>
</dbReference>
<feature type="transmembrane region" description="Helical" evidence="1">
    <location>
        <begin position="169"/>
        <end position="185"/>
    </location>
</feature>
<feature type="domain" description="Acyltransferase 3" evidence="2">
    <location>
        <begin position="16"/>
        <end position="344"/>
    </location>
</feature>
<feature type="transmembrane region" description="Helical" evidence="1">
    <location>
        <begin position="20"/>
        <end position="40"/>
    </location>
</feature>
<dbReference type="InterPro" id="IPR050879">
    <property type="entry name" value="Acyltransferase_3"/>
</dbReference>
<keyword evidence="1" id="KW-0472">Membrane</keyword>
<dbReference type="InterPro" id="IPR002656">
    <property type="entry name" value="Acyl_transf_3_dom"/>
</dbReference>
<keyword evidence="3" id="KW-0808">Transferase</keyword>
<dbReference type="PANTHER" id="PTHR23028">
    <property type="entry name" value="ACETYLTRANSFERASE"/>
    <property type="match status" value="1"/>
</dbReference>
<feature type="transmembrane region" description="Helical" evidence="1">
    <location>
        <begin position="52"/>
        <end position="73"/>
    </location>
</feature>
<dbReference type="PANTHER" id="PTHR23028:SF53">
    <property type="entry name" value="ACYL_TRANSF_3 DOMAIN-CONTAINING PROTEIN"/>
    <property type="match status" value="1"/>
</dbReference>
<keyword evidence="3" id="KW-0012">Acyltransferase</keyword>
<reference evidence="3 4" key="1">
    <citation type="submission" date="2020-04" db="EMBL/GenBank/DDBJ databases">
        <title>Zoogloea sp. G-4-1-14 isolated from soil.</title>
        <authorList>
            <person name="Dahal R.H."/>
        </authorList>
    </citation>
    <scope>NUCLEOTIDE SEQUENCE [LARGE SCALE GENOMIC DNA]</scope>
    <source>
        <strain evidence="3 4">G-4-1-14</strain>
    </source>
</reference>
<evidence type="ECO:0000313" key="3">
    <source>
        <dbReference type="EMBL" id="NML25886.1"/>
    </source>
</evidence>
<comment type="caution">
    <text evidence="3">The sequence shown here is derived from an EMBL/GenBank/DDBJ whole genome shotgun (WGS) entry which is preliminary data.</text>
</comment>
<name>A0A848G4G4_9RHOO</name>